<feature type="non-terminal residue" evidence="2">
    <location>
        <position position="1"/>
    </location>
</feature>
<organism evidence="2">
    <name type="scientific">uncultured Rubrobacteraceae bacterium</name>
    <dbReference type="NCBI Taxonomy" id="349277"/>
    <lineage>
        <taxon>Bacteria</taxon>
        <taxon>Bacillati</taxon>
        <taxon>Actinomycetota</taxon>
        <taxon>Rubrobacteria</taxon>
        <taxon>Rubrobacterales</taxon>
        <taxon>Rubrobacteraceae</taxon>
        <taxon>environmental samples</taxon>
    </lineage>
</organism>
<gene>
    <name evidence="2" type="ORF">AVDCRST_MAG25-2977</name>
</gene>
<evidence type="ECO:0000256" key="1">
    <source>
        <dbReference type="SAM" id="MobiDB-lite"/>
    </source>
</evidence>
<dbReference type="EMBL" id="CADCVI010000199">
    <property type="protein sequence ID" value="CAA9484404.1"/>
    <property type="molecule type" value="Genomic_DNA"/>
</dbReference>
<feature type="region of interest" description="Disordered" evidence="1">
    <location>
        <begin position="24"/>
        <end position="56"/>
    </location>
</feature>
<evidence type="ECO:0000313" key="2">
    <source>
        <dbReference type="EMBL" id="CAA9484404.1"/>
    </source>
</evidence>
<dbReference type="AlphaFoldDB" id="A0A6J4S742"/>
<feature type="non-terminal residue" evidence="2">
    <location>
        <position position="56"/>
    </location>
</feature>
<sequence length="56" mass="6530">ERCGEPGQDVDRCRGRGLLRQPRHLRDALRGRARPGRGPALRARAVRGRRYRRGRR</sequence>
<protein>
    <submittedName>
        <fullName evidence="2">Thiamine pyrophosphate-requiring enzymes</fullName>
    </submittedName>
</protein>
<proteinExistence type="predicted"/>
<accession>A0A6J4S742</accession>
<name>A0A6J4S742_9ACTN</name>
<reference evidence="2" key="1">
    <citation type="submission" date="2020-02" db="EMBL/GenBank/DDBJ databases">
        <authorList>
            <person name="Meier V. D."/>
        </authorList>
    </citation>
    <scope>NUCLEOTIDE SEQUENCE</scope>
    <source>
        <strain evidence="2">AVDCRST_MAG25</strain>
    </source>
</reference>
<feature type="compositionally biased region" description="Basic residues" evidence="1">
    <location>
        <begin position="44"/>
        <end position="56"/>
    </location>
</feature>